<accession>A0ABR2KYR5</accession>
<dbReference type="EMBL" id="JAPFFF010000002">
    <property type="protein sequence ID" value="KAK8896067.1"/>
    <property type="molecule type" value="Genomic_DNA"/>
</dbReference>
<dbReference type="Proteomes" id="UP001470230">
    <property type="component" value="Unassembled WGS sequence"/>
</dbReference>
<sequence length="84" mass="9712">MSCHVIATKIIFFILQFHKKLSNIIHRVPQLLFNMEETAPSYNKEGKGVVPNFYFPLTKDNLNIGYYTMLCFINAAGHSMKPFE</sequence>
<comment type="caution">
    <text evidence="1">The sequence shown here is derived from an EMBL/GenBank/DDBJ whole genome shotgun (WGS) entry which is preliminary data.</text>
</comment>
<name>A0ABR2KYR5_9EUKA</name>
<evidence type="ECO:0000313" key="2">
    <source>
        <dbReference type="Proteomes" id="UP001470230"/>
    </source>
</evidence>
<reference evidence="1 2" key="1">
    <citation type="submission" date="2024-04" db="EMBL/GenBank/DDBJ databases">
        <title>Tritrichomonas musculus Genome.</title>
        <authorList>
            <person name="Alves-Ferreira E."/>
            <person name="Grigg M."/>
            <person name="Lorenzi H."/>
            <person name="Galac M."/>
        </authorList>
    </citation>
    <scope>NUCLEOTIDE SEQUENCE [LARGE SCALE GENOMIC DNA]</scope>
    <source>
        <strain evidence="1 2">EAF2021</strain>
    </source>
</reference>
<proteinExistence type="predicted"/>
<gene>
    <name evidence="1" type="ORF">M9Y10_013957</name>
</gene>
<evidence type="ECO:0000313" key="1">
    <source>
        <dbReference type="EMBL" id="KAK8896067.1"/>
    </source>
</evidence>
<protein>
    <submittedName>
        <fullName evidence="1">Uncharacterized protein</fullName>
    </submittedName>
</protein>
<keyword evidence="2" id="KW-1185">Reference proteome</keyword>
<organism evidence="1 2">
    <name type="scientific">Tritrichomonas musculus</name>
    <dbReference type="NCBI Taxonomy" id="1915356"/>
    <lineage>
        <taxon>Eukaryota</taxon>
        <taxon>Metamonada</taxon>
        <taxon>Parabasalia</taxon>
        <taxon>Tritrichomonadida</taxon>
        <taxon>Tritrichomonadidae</taxon>
        <taxon>Tritrichomonas</taxon>
    </lineage>
</organism>